<protein>
    <recommendedName>
        <fullName evidence="4">Secreted protein</fullName>
    </recommendedName>
</protein>
<feature type="compositionally biased region" description="Polar residues" evidence="1">
    <location>
        <begin position="44"/>
        <end position="58"/>
    </location>
</feature>
<feature type="compositionally biased region" description="Basic and acidic residues" evidence="1">
    <location>
        <begin position="164"/>
        <end position="174"/>
    </location>
</feature>
<name>A0ABT2AXU9_9ACTN</name>
<feature type="compositionally biased region" description="Low complexity" evidence="1">
    <location>
        <begin position="97"/>
        <end position="129"/>
    </location>
</feature>
<reference evidence="2 3" key="1">
    <citation type="submission" date="2022-08" db="EMBL/GenBank/DDBJ databases">
        <authorList>
            <person name="Somphong A."/>
            <person name="Phongsopitanun W."/>
        </authorList>
    </citation>
    <scope>NUCLEOTIDE SEQUENCE [LARGE SCALE GENOMIC DNA]</scope>
    <source>
        <strain evidence="2 3">LP11</strain>
    </source>
</reference>
<feature type="region of interest" description="Disordered" evidence="1">
    <location>
        <begin position="13"/>
        <end position="175"/>
    </location>
</feature>
<dbReference type="RefSeq" id="WP_258777428.1">
    <property type="nucleotide sequence ID" value="NZ_JANUGP010000004.1"/>
</dbReference>
<feature type="compositionally biased region" description="Low complexity" evidence="1">
    <location>
        <begin position="66"/>
        <end position="76"/>
    </location>
</feature>
<feature type="region of interest" description="Disordered" evidence="1">
    <location>
        <begin position="197"/>
        <end position="246"/>
    </location>
</feature>
<gene>
    <name evidence="2" type="ORF">NX794_07435</name>
</gene>
<evidence type="ECO:0000313" key="2">
    <source>
        <dbReference type="EMBL" id="MCS0601062.1"/>
    </source>
</evidence>
<evidence type="ECO:0000313" key="3">
    <source>
        <dbReference type="Proteomes" id="UP001205612"/>
    </source>
</evidence>
<accession>A0ABT2AXU9</accession>
<comment type="caution">
    <text evidence="2">The sequence shown here is derived from an EMBL/GenBank/DDBJ whole genome shotgun (WGS) entry which is preliminary data.</text>
</comment>
<organism evidence="2 3">
    <name type="scientific">Streptomyces pyxinicus</name>
    <dbReference type="NCBI Taxonomy" id="2970331"/>
    <lineage>
        <taxon>Bacteria</taxon>
        <taxon>Bacillati</taxon>
        <taxon>Actinomycetota</taxon>
        <taxon>Actinomycetes</taxon>
        <taxon>Kitasatosporales</taxon>
        <taxon>Streptomycetaceae</taxon>
        <taxon>Streptomyces</taxon>
    </lineage>
</organism>
<proteinExistence type="predicted"/>
<evidence type="ECO:0008006" key="4">
    <source>
        <dbReference type="Google" id="ProtNLM"/>
    </source>
</evidence>
<dbReference type="EMBL" id="JANUGP010000004">
    <property type="protein sequence ID" value="MCS0601062.1"/>
    <property type="molecule type" value="Genomic_DNA"/>
</dbReference>
<keyword evidence="3" id="KW-1185">Reference proteome</keyword>
<dbReference type="Proteomes" id="UP001205612">
    <property type="component" value="Unassembled WGS sequence"/>
</dbReference>
<feature type="compositionally biased region" description="Low complexity" evidence="1">
    <location>
        <begin position="137"/>
        <end position="153"/>
    </location>
</feature>
<sequence length="246" mass="25640">MALAMSWLTFAGLKGPLGDDARQPGFSLDTDDTDAAEQRDDEPVSNTVGVQDGRSTVQIGGWGVQSTSPAPTAAPAGNYPSTDLKGRDEPVQDDGEAPVAEASTTPASAPSRRAAKKSANAPAAKPKASTGEKMPTAASASKAAPNKSKSAPKTYVVQQVPESDSVKIDKKDEPDTWDDLGDFLGFFNPFFAYVPAPAYPPELTDDPHESSPDVGQTSQPDRLDQLQAVKLPTPVTTDAAPEAFAG</sequence>
<evidence type="ECO:0000256" key="1">
    <source>
        <dbReference type="SAM" id="MobiDB-lite"/>
    </source>
</evidence>